<protein>
    <submittedName>
        <fullName evidence="2">Uncharacterized protein</fullName>
    </submittedName>
</protein>
<evidence type="ECO:0000313" key="2">
    <source>
        <dbReference type="EMBL" id="CAI2367843.1"/>
    </source>
</evidence>
<keyword evidence="3" id="KW-1185">Reference proteome</keyword>
<comment type="caution">
    <text evidence="2">The sequence shown here is derived from an EMBL/GenBank/DDBJ whole genome shotgun (WGS) entry which is preliminary data.</text>
</comment>
<organism evidence="2 3">
    <name type="scientific">Euplotes crassus</name>
    <dbReference type="NCBI Taxonomy" id="5936"/>
    <lineage>
        <taxon>Eukaryota</taxon>
        <taxon>Sar</taxon>
        <taxon>Alveolata</taxon>
        <taxon>Ciliophora</taxon>
        <taxon>Intramacronucleata</taxon>
        <taxon>Spirotrichea</taxon>
        <taxon>Hypotrichia</taxon>
        <taxon>Euplotida</taxon>
        <taxon>Euplotidae</taxon>
        <taxon>Moneuplotes</taxon>
    </lineage>
</organism>
<proteinExistence type="predicted"/>
<reference evidence="2" key="1">
    <citation type="submission" date="2023-07" db="EMBL/GenBank/DDBJ databases">
        <authorList>
            <consortium name="AG Swart"/>
            <person name="Singh M."/>
            <person name="Singh A."/>
            <person name="Seah K."/>
            <person name="Emmerich C."/>
        </authorList>
    </citation>
    <scope>NUCLEOTIDE SEQUENCE</scope>
    <source>
        <strain evidence="2">DP1</strain>
    </source>
</reference>
<accession>A0AAD1XDK5</accession>
<evidence type="ECO:0000256" key="1">
    <source>
        <dbReference type="SAM" id="MobiDB-lite"/>
    </source>
</evidence>
<dbReference type="Proteomes" id="UP001295684">
    <property type="component" value="Unassembled WGS sequence"/>
</dbReference>
<feature type="region of interest" description="Disordered" evidence="1">
    <location>
        <begin position="261"/>
        <end position="290"/>
    </location>
</feature>
<dbReference type="EMBL" id="CAMPGE010008962">
    <property type="protein sequence ID" value="CAI2367843.1"/>
    <property type="molecule type" value="Genomic_DNA"/>
</dbReference>
<dbReference type="AlphaFoldDB" id="A0AAD1XDK5"/>
<gene>
    <name evidence="2" type="ORF">ECRASSUSDP1_LOCUS9131</name>
</gene>
<name>A0AAD1XDK5_EUPCR</name>
<sequence length="312" mass="36652">MLIGEKLLLLYCNKTDKEKKKKLLTPYNMRKYKNQRRAGVSAAIAFTFPFSKKRSNQEPVKPIRPTKKRTTLTEITDTEENKTQNEIKKRPIIKKLTKKYETSNSFIKKKESFNRFIISLKESTSSSKPRRQSLIGTKGITQKDMIQPSLESYSGRSKPKGIIKRICRKYKDIKTFKKSKTRNSFHLTAHTRIDNMKKSRFANQKAKDNIRKESTISSSDLSISEFSRESNSIEKTVIQKQPMKQKKPKLMTRSLIYRKPVQIKTRNNSTQKLSKPRTRPRTSRKPQTLTKKTLRKSYRLDYFPWDLFIAKS</sequence>
<evidence type="ECO:0000313" key="3">
    <source>
        <dbReference type="Proteomes" id="UP001295684"/>
    </source>
</evidence>
<feature type="compositionally biased region" description="Polar residues" evidence="1">
    <location>
        <begin position="264"/>
        <end position="273"/>
    </location>
</feature>
<feature type="compositionally biased region" description="Basic residues" evidence="1">
    <location>
        <begin position="274"/>
        <end position="284"/>
    </location>
</feature>